<dbReference type="OrthoDB" id="9814548at2"/>
<dbReference type="Proteomes" id="UP000198724">
    <property type="component" value="Unassembled WGS sequence"/>
</dbReference>
<evidence type="ECO:0000259" key="7">
    <source>
        <dbReference type="PROSITE" id="PS50059"/>
    </source>
</evidence>
<dbReference type="AlphaFoldDB" id="A0A1I2VXR2"/>
<evidence type="ECO:0000256" key="5">
    <source>
        <dbReference type="ARBA" id="ARBA00023235"/>
    </source>
</evidence>
<proteinExistence type="inferred from homology"/>
<dbReference type="PROSITE" id="PS51257">
    <property type="entry name" value="PROKAR_LIPOPROTEIN"/>
    <property type="match status" value="1"/>
</dbReference>
<dbReference type="Gene3D" id="3.10.50.40">
    <property type="match status" value="1"/>
</dbReference>
<dbReference type="InterPro" id="IPR046357">
    <property type="entry name" value="PPIase_dom_sf"/>
</dbReference>
<keyword evidence="5 6" id="KW-0413">Isomerase</keyword>
<dbReference type="FunFam" id="3.10.50.40:FF:000006">
    <property type="entry name" value="Peptidyl-prolyl cis-trans isomerase"/>
    <property type="match status" value="1"/>
</dbReference>
<feature type="domain" description="PPIase FKBP-type" evidence="7">
    <location>
        <begin position="228"/>
        <end position="320"/>
    </location>
</feature>
<comment type="catalytic activity">
    <reaction evidence="1 6">
        <text>[protein]-peptidylproline (omega=180) = [protein]-peptidylproline (omega=0)</text>
        <dbReference type="Rhea" id="RHEA:16237"/>
        <dbReference type="Rhea" id="RHEA-COMP:10747"/>
        <dbReference type="Rhea" id="RHEA-COMP:10748"/>
        <dbReference type="ChEBI" id="CHEBI:83833"/>
        <dbReference type="ChEBI" id="CHEBI:83834"/>
        <dbReference type="EC" id="5.2.1.8"/>
    </reaction>
</comment>
<evidence type="ECO:0000256" key="3">
    <source>
        <dbReference type="ARBA" id="ARBA00013194"/>
    </source>
</evidence>
<dbReference type="InterPro" id="IPR001179">
    <property type="entry name" value="PPIase_FKBP_dom"/>
</dbReference>
<dbReference type="RefSeq" id="WP_092102653.1">
    <property type="nucleotide sequence ID" value="NZ_FOOT01000004.1"/>
</dbReference>
<dbReference type="EMBL" id="FOOT01000004">
    <property type="protein sequence ID" value="SFG93893.1"/>
    <property type="molecule type" value="Genomic_DNA"/>
</dbReference>
<name>A0A1I2VXR2_9BACT</name>
<organism evidence="8 9">
    <name type="scientific">Pontibacter chinhatensis</name>
    <dbReference type="NCBI Taxonomy" id="1436961"/>
    <lineage>
        <taxon>Bacteria</taxon>
        <taxon>Pseudomonadati</taxon>
        <taxon>Bacteroidota</taxon>
        <taxon>Cytophagia</taxon>
        <taxon>Cytophagales</taxon>
        <taxon>Hymenobacteraceae</taxon>
        <taxon>Pontibacter</taxon>
    </lineage>
</organism>
<keyword evidence="4 6" id="KW-0697">Rotamase</keyword>
<sequence>MLSKTKFMLPVLAGALLLQSCNKDNNEFHTTADGLEYRIYEQTGKGKYKERGEISAADSLGAKEGQFIALHWQILNADDSVFVDTRNNPPHLPMVIPFMQPMMKGGLEDAVMMLAAGDSGVFRMNADTVFTQLFRSPLPEHIKPGTDVTFRIKNERIMNRAEADTYQQELMQRYMEESKVRAEKQIKVDDEKIQQYIKDQKLGEAQKTESGVYYIVTEQGKGEKPAAGDIVAVHYKGTRLDGKQFDSSYDNPMSGGEPIRFPIGQQQVIKGWDDAIPQLNKGSKAILLIPSPLAYGEQAPSPDIPANSILRFDVELVDIQKQANQ</sequence>
<reference evidence="9" key="1">
    <citation type="submission" date="2016-10" db="EMBL/GenBank/DDBJ databases">
        <authorList>
            <person name="Varghese N."/>
            <person name="Submissions S."/>
        </authorList>
    </citation>
    <scope>NUCLEOTIDE SEQUENCE [LARGE SCALE GENOMIC DNA]</scope>
    <source>
        <strain evidence="9">LP51</strain>
    </source>
</reference>
<keyword evidence="9" id="KW-1185">Reference proteome</keyword>
<comment type="similarity">
    <text evidence="2">Belongs to the FKBP-type PPIase family.</text>
</comment>
<dbReference type="PANTHER" id="PTHR43811:SF19">
    <property type="entry name" value="39 KDA FK506-BINDING NUCLEAR PROTEIN"/>
    <property type="match status" value="1"/>
</dbReference>
<dbReference type="Pfam" id="PF00254">
    <property type="entry name" value="FKBP_C"/>
    <property type="match status" value="1"/>
</dbReference>
<dbReference type="PROSITE" id="PS50059">
    <property type="entry name" value="FKBP_PPIASE"/>
    <property type="match status" value="1"/>
</dbReference>
<evidence type="ECO:0000256" key="4">
    <source>
        <dbReference type="ARBA" id="ARBA00023110"/>
    </source>
</evidence>
<evidence type="ECO:0000256" key="2">
    <source>
        <dbReference type="ARBA" id="ARBA00006577"/>
    </source>
</evidence>
<dbReference type="STRING" id="1436961.SAMN05421739_104420"/>
<evidence type="ECO:0000256" key="6">
    <source>
        <dbReference type="PROSITE-ProRule" id="PRU00277"/>
    </source>
</evidence>
<dbReference type="SUPFAM" id="SSF54534">
    <property type="entry name" value="FKBP-like"/>
    <property type="match status" value="2"/>
</dbReference>
<evidence type="ECO:0000256" key="1">
    <source>
        <dbReference type="ARBA" id="ARBA00000971"/>
    </source>
</evidence>
<protein>
    <recommendedName>
        <fullName evidence="3 6">peptidylprolyl isomerase</fullName>
        <ecNumber evidence="3 6">5.2.1.8</ecNumber>
    </recommendedName>
</protein>
<evidence type="ECO:0000313" key="9">
    <source>
        <dbReference type="Proteomes" id="UP000198724"/>
    </source>
</evidence>
<accession>A0A1I2VXR2</accession>
<dbReference type="PANTHER" id="PTHR43811">
    <property type="entry name" value="FKBP-TYPE PEPTIDYL-PROLYL CIS-TRANS ISOMERASE FKPA"/>
    <property type="match status" value="1"/>
</dbReference>
<evidence type="ECO:0000313" key="8">
    <source>
        <dbReference type="EMBL" id="SFG93893.1"/>
    </source>
</evidence>
<dbReference type="GO" id="GO:0003755">
    <property type="term" value="F:peptidyl-prolyl cis-trans isomerase activity"/>
    <property type="evidence" value="ECO:0007669"/>
    <property type="project" value="UniProtKB-KW"/>
</dbReference>
<gene>
    <name evidence="8" type="ORF">SAMN05421739_104420</name>
</gene>
<dbReference type="EC" id="5.2.1.8" evidence="3 6"/>